<evidence type="ECO:0000313" key="1">
    <source>
        <dbReference type="EMBL" id="OXM16308.1"/>
    </source>
</evidence>
<evidence type="ECO:0000313" key="2">
    <source>
        <dbReference type="Proteomes" id="UP000215145"/>
    </source>
</evidence>
<reference evidence="1 2" key="1">
    <citation type="submission" date="2017-07" db="EMBL/GenBank/DDBJ databases">
        <title>Paenibacillus herberti R33 genome sequencing and assembly.</title>
        <authorList>
            <person name="Su W."/>
        </authorList>
    </citation>
    <scope>NUCLEOTIDE SEQUENCE [LARGE SCALE GENOMIC DNA]</scope>
    <source>
        <strain evidence="1 2">R33</strain>
    </source>
</reference>
<name>A0A229P2H1_9BACL</name>
<dbReference type="OrthoDB" id="9793135at2"/>
<protein>
    <submittedName>
        <fullName evidence="1">Uncharacterized protein</fullName>
    </submittedName>
</protein>
<dbReference type="RefSeq" id="WP_089523392.1">
    <property type="nucleotide sequence ID" value="NZ_NMUQ01000001.1"/>
</dbReference>
<comment type="caution">
    <text evidence="1">The sequence shown here is derived from an EMBL/GenBank/DDBJ whole genome shotgun (WGS) entry which is preliminary data.</text>
</comment>
<dbReference type="Pfam" id="PF18952">
    <property type="entry name" value="DUF5696"/>
    <property type="match status" value="1"/>
</dbReference>
<keyword evidence="2" id="KW-1185">Reference proteome</keyword>
<accession>A0A229P2H1</accession>
<gene>
    <name evidence="1" type="ORF">CGZ75_06385</name>
</gene>
<sequence length="765" mass="84539">MGKAKWLRLIALSVVVIAVGAFAVAGFRYVKGELEASPITAAGKGGPTNAKTVQTSKGPAVKTGPFTAAVVKETGKFKLEVGADGRIAVTDKRNNHVWRSNPDEQSLASETVKGVWRKNLDSAFYLEYVDTRQAGSKLKYGNFSDLRTAVSVKETDEGAEITFDLKSIESSFVFVVSMKDGYLEVDIPSDRIKEGPNTQFVYLWAFPFFGAAHSDMPNGHMFVPSGMGATIEFDPNGKYPFRYTGETYGMDLSVSTQSFRGSPDDPSDVLLPVFGISYGQNALFGIITKGETNANINATPGGLYTSYNWIAPQFQYRQEYYRQTSSFGEGFNVYDEKRLEEDRQIRYYFLQGDKPEQINYVGMASAYRSYLMETKGLKRVESQPESLPLEIAFFGGDREPSMFGSKLVTTTTFDQAADIVDKLAASGITGMDIVFEGWSNGGFMRYLPDRLPPEEALGGTDALKRLIKKVQSSGSRFYLDDNFVIAYSGKGFVAREEAVRDSNTRVVEDEMGPSGGFSFRKATKKYWMQPDLSLKELEKSLPTYKDFGVDGVHHNSIGEVLFSDNTPANPFSRGATASIFAEMLGKTKSELGSVRVSHGNSFVLGKADHISDLPLSPSYDLLAQKSVPFYPIAIHGLVSYSGKPGNLRDEFNAELLRSVEYGAQPSYLLTFEDPGLLKDTFTRYIFSSQYSEWMDTIVKEYKRANAVLGGLQNQMIVNHRSLDKDVFETTYENGQRVIVNYGDAPYRGNGVEVKPNDFAMAGKGG</sequence>
<organism evidence="1 2">
    <name type="scientific">Paenibacillus herberti</name>
    <dbReference type="NCBI Taxonomy" id="1619309"/>
    <lineage>
        <taxon>Bacteria</taxon>
        <taxon>Bacillati</taxon>
        <taxon>Bacillota</taxon>
        <taxon>Bacilli</taxon>
        <taxon>Bacillales</taxon>
        <taxon>Paenibacillaceae</taxon>
        <taxon>Paenibacillus</taxon>
    </lineage>
</organism>
<dbReference type="EMBL" id="NMUQ01000001">
    <property type="protein sequence ID" value="OXM16308.1"/>
    <property type="molecule type" value="Genomic_DNA"/>
</dbReference>
<dbReference type="InterPro" id="IPR043751">
    <property type="entry name" value="DUF5696"/>
</dbReference>
<proteinExistence type="predicted"/>
<dbReference type="AlphaFoldDB" id="A0A229P2H1"/>
<dbReference type="Gene3D" id="3.20.20.80">
    <property type="entry name" value="Glycosidases"/>
    <property type="match status" value="1"/>
</dbReference>
<dbReference type="Proteomes" id="UP000215145">
    <property type="component" value="Unassembled WGS sequence"/>
</dbReference>